<evidence type="ECO:0000313" key="2">
    <source>
        <dbReference type="EMBL" id="GBP56499.1"/>
    </source>
</evidence>
<reference evidence="2 3" key="1">
    <citation type="journal article" date="2019" name="Commun. Biol.">
        <title>The bagworm genome reveals a unique fibroin gene that provides high tensile strength.</title>
        <authorList>
            <person name="Kono N."/>
            <person name="Nakamura H."/>
            <person name="Ohtoshi R."/>
            <person name="Tomita M."/>
            <person name="Numata K."/>
            <person name="Arakawa K."/>
        </authorList>
    </citation>
    <scope>NUCLEOTIDE SEQUENCE [LARGE SCALE GENOMIC DNA]</scope>
</reference>
<sequence length="135" mass="14985">MVQKLNPVAHPYWLQIPTTFHHLYRHSEISHSNMTSEVQVTPDAVVTKFPDQYFKNPFLPKKLAIGRLPRSNSEISSIFCQCYDLSLNAAGAASPSGRRPSAKTNHKTGPRTPPADRRGGRRKPPAPALSADRLS</sequence>
<proteinExistence type="predicted"/>
<name>A0A4C1X2A0_EUMVA</name>
<evidence type="ECO:0000313" key="3">
    <source>
        <dbReference type="Proteomes" id="UP000299102"/>
    </source>
</evidence>
<feature type="region of interest" description="Disordered" evidence="1">
    <location>
        <begin position="90"/>
        <end position="135"/>
    </location>
</feature>
<dbReference type="AlphaFoldDB" id="A0A4C1X2A0"/>
<accession>A0A4C1X2A0</accession>
<evidence type="ECO:0000256" key="1">
    <source>
        <dbReference type="SAM" id="MobiDB-lite"/>
    </source>
</evidence>
<gene>
    <name evidence="2" type="ORF">EVAR_42691_1</name>
</gene>
<feature type="compositionally biased region" description="Basic residues" evidence="1">
    <location>
        <begin position="100"/>
        <end position="109"/>
    </location>
</feature>
<organism evidence="2 3">
    <name type="scientific">Eumeta variegata</name>
    <name type="common">Bagworm moth</name>
    <name type="synonym">Eumeta japonica</name>
    <dbReference type="NCBI Taxonomy" id="151549"/>
    <lineage>
        <taxon>Eukaryota</taxon>
        <taxon>Metazoa</taxon>
        <taxon>Ecdysozoa</taxon>
        <taxon>Arthropoda</taxon>
        <taxon>Hexapoda</taxon>
        <taxon>Insecta</taxon>
        <taxon>Pterygota</taxon>
        <taxon>Neoptera</taxon>
        <taxon>Endopterygota</taxon>
        <taxon>Lepidoptera</taxon>
        <taxon>Glossata</taxon>
        <taxon>Ditrysia</taxon>
        <taxon>Tineoidea</taxon>
        <taxon>Psychidae</taxon>
        <taxon>Oiketicinae</taxon>
        <taxon>Eumeta</taxon>
    </lineage>
</organism>
<dbReference type="EMBL" id="BGZK01000694">
    <property type="protein sequence ID" value="GBP56499.1"/>
    <property type="molecule type" value="Genomic_DNA"/>
</dbReference>
<protein>
    <submittedName>
        <fullName evidence="2">Uncharacterized protein</fullName>
    </submittedName>
</protein>
<keyword evidence="3" id="KW-1185">Reference proteome</keyword>
<dbReference type="Proteomes" id="UP000299102">
    <property type="component" value="Unassembled WGS sequence"/>
</dbReference>
<comment type="caution">
    <text evidence="2">The sequence shown here is derived from an EMBL/GenBank/DDBJ whole genome shotgun (WGS) entry which is preliminary data.</text>
</comment>